<protein>
    <recommendedName>
        <fullName evidence="5">TsaA-like domain-containing protein</fullName>
    </recommendedName>
</protein>
<dbReference type="AlphaFoldDB" id="A0A8K0GFQ5"/>
<dbReference type="InterPro" id="IPR036413">
    <property type="entry name" value="YaeB-like_sf"/>
</dbReference>
<dbReference type="PANTHER" id="PTHR12818:SF0">
    <property type="entry name" value="TRNA (ADENINE(37)-N6)-METHYLTRANSFERASE"/>
    <property type="match status" value="1"/>
</dbReference>
<dbReference type="Pfam" id="PF18389">
    <property type="entry name" value="TrmO_C"/>
    <property type="match status" value="1"/>
</dbReference>
<evidence type="ECO:0000313" key="6">
    <source>
        <dbReference type="EMBL" id="KAF2897481.1"/>
    </source>
</evidence>
<dbReference type="Gene3D" id="2.40.30.70">
    <property type="entry name" value="YaeB-like"/>
    <property type="match status" value="1"/>
</dbReference>
<comment type="similarity">
    <text evidence="2">Belongs to the tRNA methyltransferase O family.</text>
</comment>
<dbReference type="CDD" id="cd09281">
    <property type="entry name" value="UPF0066"/>
    <property type="match status" value="1"/>
</dbReference>
<evidence type="ECO:0000259" key="5">
    <source>
        <dbReference type="PROSITE" id="PS51668"/>
    </source>
</evidence>
<dbReference type="NCBIfam" id="TIGR00104">
    <property type="entry name" value="tRNA_TsaA"/>
    <property type="match status" value="1"/>
</dbReference>
<dbReference type="SUPFAM" id="SSF118196">
    <property type="entry name" value="YaeB-like"/>
    <property type="match status" value="1"/>
</dbReference>
<evidence type="ECO:0000256" key="3">
    <source>
        <dbReference type="SAM" id="Coils"/>
    </source>
</evidence>
<dbReference type="PANTHER" id="PTHR12818">
    <property type="entry name" value="TRNA (ADENINE(37)-N6)-METHYLTRANSFERASE"/>
    <property type="match status" value="1"/>
</dbReference>
<reference evidence="6" key="1">
    <citation type="submission" date="2019-08" db="EMBL/GenBank/DDBJ databases">
        <title>The genome of the North American firefly Photinus pyralis.</title>
        <authorList>
            <consortium name="Photinus pyralis genome working group"/>
            <person name="Fallon T.R."/>
            <person name="Sander Lower S.E."/>
            <person name="Weng J.-K."/>
        </authorList>
    </citation>
    <scope>NUCLEOTIDE SEQUENCE</scope>
    <source>
        <strain evidence="6">TRF0915ILg1</strain>
        <tissue evidence="6">Whole body</tissue>
    </source>
</reference>
<feature type="region of interest" description="Disordered" evidence="4">
    <location>
        <begin position="297"/>
        <end position="348"/>
    </location>
</feature>
<sequence>MTDLHNENNSEDVVYLRNQLSVARSEISNLRQQLKALKHTYRKDCDEIRQQLENWRCLECRNRQLVPTNSDVQTNHIDLPLQYIGMIYTHFPEKRGTPRQPGICSDMIAKLTLNNSVFTNPEHALEGLQEYSHMWILFHFHKNDSNHTRAKVAPPRLNGLRTGVFATRSPHRPCPIGLSLVKIDRIMESTIYFSGVDMIDQTPVLDIKPYIPQYDNPGLSIPFDDSIGNISNLSDLSLRETDSLMNVSSLNSLSLNDASIQDDFPDNLNVRIMDGEENGERAQAVVGASATARANSNINLEDTYHESRSVSRIGEREAPDGEEEETPPQPPSRSNTPQTSTPQRQVRVPTWIDHPPVSTLTVHFKQRALLQLQQLGSEGEQKKTIITNVLQEDPRSVYLRERMENTDYVFRIAELYVSCKFDDTTHVVTVFQIFQDSVPQGDN</sequence>
<feature type="compositionally biased region" description="Polar residues" evidence="4">
    <location>
        <begin position="332"/>
        <end position="344"/>
    </location>
</feature>
<evidence type="ECO:0000256" key="1">
    <source>
        <dbReference type="ARBA" id="ARBA00022691"/>
    </source>
</evidence>
<accession>A0A8K0GFQ5</accession>
<dbReference type="Gene3D" id="3.30.2310.10">
    <property type="entry name" value="YaeB-like"/>
    <property type="match status" value="1"/>
</dbReference>
<keyword evidence="1" id="KW-0949">S-adenosyl-L-methionine</keyword>
<organism evidence="6 7">
    <name type="scientific">Ignelater luminosus</name>
    <name type="common">Cucubano</name>
    <name type="synonym">Pyrophorus luminosus</name>
    <dbReference type="NCBI Taxonomy" id="2038154"/>
    <lineage>
        <taxon>Eukaryota</taxon>
        <taxon>Metazoa</taxon>
        <taxon>Ecdysozoa</taxon>
        <taxon>Arthropoda</taxon>
        <taxon>Hexapoda</taxon>
        <taxon>Insecta</taxon>
        <taxon>Pterygota</taxon>
        <taxon>Neoptera</taxon>
        <taxon>Endopterygota</taxon>
        <taxon>Coleoptera</taxon>
        <taxon>Polyphaga</taxon>
        <taxon>Elateriformia</taxon>
        <taxon>Elateroidea</taxon>
        <taxon>Elateridae</taxon>
        <taxon>Agrypninae</taxon>
        <taxon>Pyrophorini</taxon>
        <taxon>Ignelater</taxon>
    </lineage>
</organism>
<dbReference type="InterPro" id="IPR023370">
    <property type="entry name" value="TrmO-like_N"/>
</dbReference>
<dbReference type="InterPro" id="IPR040372">
    <property type="entry name" value="YaeB-like"/>
</dbReference>
<gene>
    <name evidence="6" type="ORF">ILUMI_08694</name>
</gene>
<dbReference type="Proteomes" id="UP000801492">
    <property type="component" value="Unassembled WGS sequence"/>
</dbReference>
<feature type="coiled-coil region" evidence="3">
    <location>
        <begin position="13"/>
        <end position="51"/>
    </location>
</feature>
<comment type="caution">
    <text evidence="6">The sequence shown here is derived from an EMBL/GenBank/DDBJ whole genome shotgun (WGS) entry which is preliminary data.</text>
</comment>
<dbReference type="PROSITE" id="PS51668">
    <property type="entry name" value="TSAA_2"/>
    <property type="match status" value="1"/>
</dbReference>
<evidence type="ECO:0000256" key="4">
    <source>
        <dbReference type="SAM" id="MobiDB-lite"/>
    </source>
</evidence>
<dbReference type="InterPro" id="IPR036414">
    <property type="entry name" value="YaeB_N_sf"/>
</dbReference>
<dbReference type="OrthoDB" id="4882at2759"/>
<keyword evidence="3" id="KW-0175">Coiled coil</keyword>
<name>A0A8K0GFQ5_IGNLU</name>
<feature type="compositionally biased region" description="Basic and acidic residues" evidence="4">
    <location>
        <begin position="302"/>
        <end position="319"/>
    </location>
</feature>
<evidence type="ECO:0000256" key="2">
    <source>
        <dbReference type="ARBA" id="ARBA00033753"/>
    </source>
</evidence>
<keyword evidence="7" id="KW-1185">Reference proteome</keyword>
<proteinExistence type="inferred from homology"/>
<dbReference type="Pfam" id="PF01980">
    <property type="entry name" value="TrmO_N"/>
    <property type="match status" value="1"/>
</dbReference>
<feature type="domain" description="TsaA-like" evidence="5">
    <location>
        <begin position="81"/>
        <end position="219"/>
    </location>
</feature>
<evidence type="ECO:0000313" key="7">
    <source>
        <dbReference type="Proteomes" id="UP000801492"/>
    </source>
</evidence>
<dbReference type="EMBL" id="VTPC01004117">
    <property type="protein sequence ID" value="KAF2897481.1"/>
    <property type="molecule type" value="Genomic_DNA"/>
</dbReference>
<dbReference type="InterPro" id="IPR041369">
    <property type="entry name" value="TrmO_C"/>
</dbReference>